<sequence length="337" mass="38076">MLTLELKKKPKESSQNEDDIERGAQAARPGDRTFAEYMNQKITQFHSGKQYALQRWCERRGIDLPPDFFEHSSTANIIKSPSNKTKEEQRCHQRQQRQLYLLLYLETLLYCSSKAVLDLVHFADERVAHGKMSKTRLIVPAFKKLRKWLMSVFKEEDSSMEDNLHLSGETGGSKVYVGEAYSGRKDPEHLPPTNVVEKLGDYVRKIPNFLRSSQAAFGLRVAVATMCIAIVGYLGQTQTWFIEERGLWAMIMVAISMNPTAGQGIFNFMLRLGGTAIAMVLAFLAWYIPGQQTAGIIVFVWILALPGIWVLVKKPQLAVVGIISVVTMVMIVGYELQ</sequence>
<feature type="non-terminal residue" evidence="1">
    <location>
        <position position="337"/>
    </location>
</feature>
<evidence type="ECO:0000313" key="2">
    <source>
        <dbReference type="Proteomes" id="UP001186974"/>
    </source>
</evidence>
<gene>
    <name evidence="1" type="ORF">LTS18_014550</name>
</gene>
<name>A0ACC3DGR2_9PEZI</name>
<evidence type="ECO:0000313" key="1">
    <source>
        <dbReference type="EMBL" id="KAK3072870.1"/>
    </source>
</evidence>
<accession>A0ACC3DGR2</accession>
<proteinExistence type="predicted"/>
<dbReference type="Proteomes" id="UP001186974">
    <property type="component" value="Unassembled WGS sequence"/>
</dbReference>
<organism evidence="1 2">
    <name type="scientific">Coniosporium uncinatum</name>
    <dbReference type="NCBI Taxonomy" id="93489"/>
    <lineage>
        <taxon>Eukaryota</taxon>
        <taxon>Fungi</taxon>
        <taxon>Dikarya</taxon>
        <taxon>Ascomycota</taxon>
        <taxon>Pezizomycotina</taxon>
        <taxon>Dothideomycetes</taxon>
        <taxon>Dothideomycetes incertae sedis</taxon>
        <taxon>Coniosporium</taxon>
    </lineage>
</organism>
<protein>
    <submittedName>
        <fullName evidence="1">Uncharacterized protein</fullName>
    </submittedName>
</protein>
<keyword evidence="2" id="KW-1185">Reference proteome</keyword>
<reference evidence="1" key="1">
    <citation type="submission" date="2024-09" db="EMBL/GenBank/DDBJ databases">
        <title>Black Yeasts Isolated from many extreme environments.</title>
        <authorList>
            <person name="Coleine C."/>
            <person name="Stajich J.E."/>
            <person name="Selbmann L."/>
        </authorList>
    </citation>
    <scope>NUCLEOTIDE SEQUENCE</scope>
    <source>
        <strain evidence="1">CCFEE 5737</strain>
    </source>
</reference>
<comment type="caution">
    <text evidence="1">The sequence shown here is derived from an EMBL/GenBank/DDBJ whole genome shotgun (WGS) entry which is preliminary data.</text>
</comment>
<dbReference type="EMBL" id="JAWDJW010004681">
    <property type="protein sequence ID" value="KAK3072870.1"/>
    <property type="molecule type" value="Genomic_DNA"/>
</dbReference>